<reference evidence="3 4" key="1">
    <citation type="submission" date="2016-07" db="EMBL/GenBank/DDBJ databases">
        <title>Pervasive Adenine N6-methylation of Active Genes in Fungi.</title>
        <authorList>
            <consortium name="DOE Joint Genome Institute"/>
            <person name="Mondo S.J."/>
            <person name="Dannebaum R.O."/>
            <person name="Kuo R.C."/>
            <person name="Labutti K."/>
            <person name="Haridas S."/>
            <person name="Kuo A."/>
            <person name="Salamov A."/>
            <person name="Ahrendt S.R."/>
            <person name="Lipzen A."/>
            <person name="Sullivan W."/>
            <person name="Andreopoulos W.B."/>
            <person name="Clum A."/>
            <person name="Lindquist E."/>
            <person name="Daum C."/>
            <person name="Ramamoorthy G.K."/>
            <person name="Gryganskyi A."/>
            <person name="Culley D."/>
            <person name="Magnuson J.K."/>
            <person name="James T.Y."/>
            <person name="O'Malley M.A."/>
            <person name="Stajich J.E."/>
            <person name="Spatafora J.W."/>
            <person name="Visel A."/>
            <person name="Grigoriev I.V."/>
        </authorList>
    </citation>
    <scope>NUCLEOTIDE SEQUENCE [LARGE SCALE GENOMIC DNA]</scope>
    <source>
        <strain evidence="3 4">NRRL 3116</strain>
    </source>
</reference>
<dbReference type="GeneID" id="33567632"/>
<keyword evidence="2" id="KW-0812">Transmembrane</keyword>
<evidence type="ECO:0000256" key="1">
    <source>
        <dbReference type="SAM" id="MobiDB-lite"/>
    </source>
</evidence>
<keyword evidence="4" id="KW-1185">Reference proteome</keyword>
<dbReference type="EMBL" id="MCFF01000057">
    <property type="protein sequence ID" value="ORZ04462.1"/>
    <property type="molecule type" value="Genomic_DNA"/>
</dbReference>
<organism evidence="3 4">
    <name type="scientific">Lobosporangium transversale</name>
    <dbReference type="NCBI Taxonomy" id="64571"/>
    <lineage>
        <taxon>Eukaryota</taxon>
        <taxon>Fungi</taxon>
        <taxon>Fungi incertae sedis</taxon>
        <taxon>Mucoromycota</taxon>
        <taxon>Mortierellomycotina</taxon>
        <taxon>Mortierellomycetes</taxon>
        <taxon>Mortierellales</taxon>
        <taxon>Mortierellaceae</taxon>
        <taxon>Lobosporangium</taxon>
    </lineage>
</organism>
<comment type="caution">
    <text evidence="3">The sequence shown here is derived from an EMBL/GenBank/DDBJ whole genome shotgun (WGS) entry which is preliminary data.</text>
</comment>
<dbReference type="OrthoDB" id="2446363at2759"/>
<feature type="transmembrane region" description="Helical" evidence="2">
    <location>
        <begin position="281"/>
        <end position="304"/>
    </location>
</feature>
<gene>
    <name evidence="3" type="ORF">BCR41DRAFT_362831</name>
</gene>
<dbReference type="InParanoid" id="A0A1Y2G8X1"/>
<proteinExistence type="predicted"/>
<evidence type="ECO:0000256" key="2">
    <source>
        <dbReference type="SAM" id="Phobius"/>
    </source>
</evidence>
<feature type="compositionally biased region" description="Polar residues" evidence="1">
    <location>
        <begin position="340"/>
        <end position="359"/>
    </location>
</feature>
<feature type="region of interest" description="Disordered" evidence="1">
    <location>
        <begin position="251"/>
        <end position="278"/>
    </location>
</feature>
<dbReference type="Proteomes" id="UP000193648">
    <property type="component" value="Unassembled WGS sequence"/>
</dbReference>
<evidence type="ECO:0000313" key="4">
    <source>
        <dbReference type="Proteomes" id="UP000193648"/>
    </source>
</evidence>
<evidence type="ECO:0000313" key="3">
    <source>
        <dbReference type="EMBL" id="ORZ04462.1"/>
    </source>
</evidence>
<keyword evidence="2" id="KW-1133">Transmembrane helix</keyword>
<feature type="region of interest" description="Disordered" evidence="1">
    <location>
        <begin position="340"/>
        <end position="375"/>
    </location>
</feature>
<dbReference type="AlphaFoldDB" id="A0A1Y2G8X1"/>
<dbReference type="RefSeq" id="XP_021876570.1">
    <property type="nucleotide sequence ID" value="XM_022025789.1"/>
</dbReference>
<feature type="compositionally biased region" description="Acidic residues" evidence="1">
    <location>
        <begin position="266"/>
        <end position="276"/>
    </location>
</feature>
<name>A0A1Y2G8X1_9FUNG</name>
<protein>
    <submittedName>
        <fullName evidence="3">Uncharacterized protein</fullName>
    </submittedName>
</protein>
<sequence>MASTPLTGIPPTQPGCGDVSIHNPTPRCFNNENGASYNELGCFLQMTGLLCAPLATTRGFLFTDDPFSHHLVPLVPQLSTVTNRSATNPPSNLVGIDNQPVKYQGPARLGQSCVGIPLPSTTDPLFRTLANIANQRLNETVGSSPGVGAGLDVFNLRGDCQRGSYCDLATPGSGVGTCKEQLPNYHACSSYMQCISLRCDESLAPTELLSRRKARSTGSFLNLYQSRIHIMEKRAKPTICLPSKITDDNGLNELGVGSGTRGDDQTNGDDSESAEADDPKFAPWMGAVIAMAIILGAAVIFGLVRRRKTLRERNEKRIKATDQEINMRVVSSASTYQTIRPGTGSHLATDTSDVSTDLETFSKDTKNNKDHHHHM</sequence>
<accession>A0A1Y2G8X1</accession>
<keyword evidence="2" id="KW-0472">Membrane</keyword>